<dbReference type="EMBL" id="CP049056">
    <property type="protein sequence ID" value="QIE56322.1"/>
    <property type="molecule type" value="Genomic_DNA"/>
</dbReference>
<name>A0A7L5BX67_9RHOB</name>
<comment type="similarity">
    <text evidence="2 6">Belongs to the dTDP-4-dehydrorhamnose reductase family.</text>
</comment>
<dbReference type="PANTHER" id="PTHR10491:SF4">
    <property type="entry name" value="METHIONINE ADENOSYLTRANSFERASE 2 SUBUNIT BETA"/>
    <property type="match status" value="1"/>
</dbReference>
<dbReference type="InterPro" id="IPR036291">
    <property type="entry name" value="NAD(P)-bd_dom_sf"/>
</dbReference>
<keyword evidence="6" id="KW-0521">NADP</keyword>
<comment type="catalytic activity">
    <reaction evidence="5 6">
        <text>dTDP-beta-L-rhamnose + NADP(+) = dTDP-4-dehydro-beta-L-rhamnose + NADPH + H(+)</text>
        <dbReference type="Rhea" id="RHEA:21796"/>
        <dbReference type="ChEBI" id="CHEBI:15378"/>
        <dbReference type="ChEBI" id="CHEBI:57510"/>
        <dbReference type="ChEBI" id="CHEBI:57783"/>
        <dbReference type="ChEBI" id="CHEBI:58349"/>
        <dbReference type="ChEBI" id="CHEBI:62830"/>
        <dbReference type="EC" id="1.1.1.133"/>
    </reaction>
</comment>
<evidence type="ECO:0000256" key="6">
    <source>
        <dbReference type="RuleBase" id="RU364082"/>
    </source>
</evidence>
<dbReference type="AlphaFoldDB" id="A0A7L5BX67"/>
<dbReference type="CDD" id="cd05254">
    <property type="entry name" value="dTDP_HR_like_SDR_e"/>
    <property type="match status" value="1"/>
</dbReference>
<dbReference type="PANTHER" id="PTHR10491">
    <property type="entry name" value="DTDP-4-DEHYDRORHAMNOSE REDUCTASE"/>
    <property type="match status" value="1"/>
</dbReference>
<dbReference type="Proteomes" id="UP000503336">
    <property type="component" value="Chromosome"/>
</dbReference>
<evidence type="ECO:0000313" key="8">
    <source>
        <dbReference type="EMBL" id="QIE56322.1"/>
    </source>
</evidence>
<keyword evidence="9" id="KW-1185">Reference proteome</keyword>
<dbReference type="Gene3D" id="3.90.25.10">
    <property type="entry name" value="UDP-galactose 4-epimerase, domain 1"/>
    <property type="match status" value="1"/>
</dbReference>
<reference evidence="8 9" key="1">
    <citation type="submission" date="2020-02" db="EMBL/GenBank/DDBJ databases">
        <title>complete genome sequence of Rhodobacteraceae bacterium.</title>
        <authorList>
            <person name="Park J."/>
            <person name="Kim Y.-S."/>
            <person name="Kim K.-H."/>
        </authorList>
    </citation>
    <scope>NUCLEOTIDE SEQUENCE [LARGE SCALE GENOMIC DNA]</scope>
    <source>
        <strain evidence="8 9">RR4-56</strain>
    </source>
</reference>
<dbReference type="Pfam" id="PF04321">
    <property type="entry name" value="RmlD_sub_bind"/>
    <property type="match status" value="1"/>
</dbReference>
<feature type="domain" description="RmlD-like substrate binding" evidence="7">
    <location>
        <begin position="27"/>
        <end position="308"/>
    </location>
</feature>
<protein>
    <recommendedName>
        <fullName evidence="4 6">dTDP-4-dehydrorhamnose reductase</fullName>
        <ecNumber evidence="3 6">1.1.1.133</ecNumber>
    </recommendedName>
</protein>
<dbReference type="SUPFAM" id="SSF51735">
    <property type="entry name" value="NAD(P)-binding Rossmann-fold domains"/>
    <property type="match status" value="1"/>
</dbReference>
<dbReference type="Gene3D" id="3.40.50.720">
    <property type="entry name" value="NAD(P)-binding Rossmann-like Domain"/>
    <property type="match status" value="1"/>
</dbReference>
<proteinExistence type="inferred from homology"/>
<evidence type="ECO:0000313" key="9">
    <source>
        <dbReference type="Proteomes" id="UP000503336"/>
    </source>
</evidence>
<comment type="cofactor">
    <cofactor evidence="6">
        <name>Mg(2+)</name>
        <dbReference type="ChEBI" id="CHEBI:18420"/>
    </cofactor>
    <text evidence="6">Binds 1 Mg(2+) ion per monomer.</text>
</comment>
<dbReference type="InterPro" id="IPR029903">
    <property type="entry name" value="RmlD-like-bd"/>
</dbReference>
<evidence type="ECO:0000256" key="4">
    <source>
        <dbReference type="ARBA" id="ARBA00017099"/>
    </source>
</evidence>
<evidence type="ECO:0000256" key="3">
    <source>
        <dbReference type="ARBA" id="ARBA00012929"/>
    </source>
</evidence>
<sequence length="309" mass="32339">MVSFERGLVARDSCANRRAGAAGSGVRVLMFGRTGQVAREVIRRDGDVAITALGRADVDLSEPKAAEEAVLAADVDAVLNAAAWTDVDGAEAEEAAAARINADAPAAIARAAAKRGLPFLHISTDYVFDGAGTTPWREGDRPAPKSAYGRTKLKGEQAVAAAAGPHVVLRTAWVFSSHGKNFVKTMLRVGAGRDRLTVVDDQVGGPTPAAAIAEACLDILAAHHAGRGVSGVFHFAGAPAVSWRGFAEAIFEEAGMDVDVAPIATEDWPTPAERPLNSRLDCAAIRAAYGIVQPDWRAGLRDVLKELKS</sequence>
<evidence type="ECO:0000256" key="1">
    <source>
        <dbReference type="ARBA" id="ARBA00004781"/>
    </source>
</evidence>
<dbReference type="KEGG" id="hdh:G5B40_13120"/>
<keyword evidence="6 8" id="KW-0560">Oxidoreductase</keyword>
<dbReference type="NCBIfam" id="TIGR01214">
    <property type="entry name" value="rmlD"/>
    <property type="match status" value="1"/>
</dbReference>
<accession>A0A7L5BX67</accession>
<organism evidence="8 9">
    <name type="scientific">Pikeienuella piscinae</name>
    <dbReference type="NCBI Taxonomy" id="2748098"/>
    <lineage>
        <taxon>Bacteria</taxon>
        <taxon>Pseudomonadati</taxon>
        <taxon>Pseudomonadota</taxon>
        <taxon>Alphaproteobacteria</taxon>
        <taxon>Rhodobacterales</taxon>
        <taxon>Paracoccaceae</taxon>
        <taxon>Pikeienuella</taxon>
    </lineage>
</organism>
<dbReference type="EC" id="1.1.1.133" evidence="3 6"/>
<comment type="pathway">
    <text evidence="1 6">Carbohydrate biosynthesis; dTDP-L-rhamnose biosynthesis.</text>
</comment>
<dbReference type="InterPro" id="IPR005913">
    <property type="entry name" value="dTDP_dehydrorham_reduct"/>
</dbReference>
<comment type="function">
    <text evidence="6">Catalyzes the reduction of dTDP-6-deoxy-L-lyxo-4-hexulose to yield dTDP-L-rhamnose.</text>
</comment>
<dbReference type="GO" id="GO:0019305">
    <property type="term" value="P:dTDP-rhamnose biosynthetic process"/>
    <property type="evidence" value="ECO:0007669"/>
    <property type="project" value="UniProtKB-UniPathway"/>
</dbReference>
<dbReference type="UniPathway" id="UPA00124"/>
<evidence type="ECO:0000256" key="5">
    <source>
        <dbReference type="ARBA" id="ARBA00048200"/>
    </source>
</evidence>
<evidence type="ECO:0000256" key="2">
    <source>
        <dbReference type="ARBA" id="ARBA00010944"/>
    </source>
</evidence>
<evidence type="ECO:0000259" key="7">
    <source>
        <dbReference type="Pfam" id="PF04321"/>
    </source>
</evidence>
<dbReference type="GO" id="GO:0008831">
    <property type="term" value="F:dTDP-4-dehydrorhamnose reductase activity"/>
    <property type="evidence" value="ECO:0007669"/>
    <property type="project" value="UniProtKB-EC"/>
</dbReference>
<gene>
    <name evidence="8" type="primary">rfbD</name>
    <name evidence="8" type="ORF">G5B40_13120</name>
</gene>